<dbReference type="SUPFAM" id="SSF53474">
    <property type="entry name" value="alpha/beta-Hydrolases"/>
    <property type="match status" value="1"/>
</dbReference>
<feature type="domain" description="Dienelactone hydrolase" evidence="2">
    <location>
        <begin position="23"/>
        <end position="207"/>
    </location>
</feature>
<comment type="caution">
    <text evidence="3">The sequence shown here is derived from an EMBL/GenBank/DDBJ whole genome shotgun (WGS) entry which is preliminary data.</text>
</comment>
<evidence type="ECO:0000256" key="1">
    <source>
        <dbReference type="ARBA" id="ARBA00008645"/>
    </source>
</evidence>
<proteinExistence type="inferred from homology"/>
<dbReference type="RefSeq" id="WP_196201790.1">
    <property type="nucleotide sequence ID" value="NZ_JADPUN010000147.1"/>
</dbReference>
<keyword evidence="3" id="KW-0378">Hydrolase</keyword>
<gene>
    <name evidence="3" type="ORF">I0C86_14785</name>
</gene>
<dbReference type="Pfam" id="PF01738">
    <property type="entry name" value="DLH"/>
    <property type="match status" value="1"/>
</dbReference>
<dbReference type="EMBL" id="JADPUN010000147">
    <property type="protein sequence ID" value="MBF9130211.1"/>
    <property type="molecule type" value="Genomic_DNA"/>
</dbReference>
<organism evidence="3 4">
    <name type="scientific">Plantactinospora alkalitolerans</name>
    <dbReference type="NCBI Taxonomy" id="2789879"/>
    <lineage>
        <taxon>Bacteria</taxon>
        <taxon>Bacillati</taxon>
        <taxon>Actinomycetota</taxon>
        <taxon>Actinomycetes</taxon>
        <taxon>Micromonosporales</taxon>
        <taxon>Micromonosporaceae</taxon>
        <taxon>Plantactinospora</taxon>
    </lineage>
</organism>
<evidence type="ECO:0000313" key="3">
    <source>
        <dbReference type="EMBL" id="MBF9130211.1"/>
    </source>
</evidence>
<dbReference type="InterPro" id="IPR029058">
    <property type="entry name" value="AB_hydrolase_fold"/>
</dbReference>
<evidence type="ECO:0000313" key="4">
    <source>
        <dbReference type="Proteomes" id="UP000638560"/>
    </source>
</evidence>
<keyword evidence="4" id="KW-1185">Reference proteome</keyword>
<comment type="similarity">
    <text evidence="1">Belongs to the AB hydrolase superfamily.</text>
</comment>
<dbReference type="Gene3D" id="3.40.50.1820">
    <property type="entry name" value="alpha/beta hydrolase"/>
    <property type="match status" value="1"/>
</dbReference>
<dbReference type="GO" id="GO:0016787">
    <property type="term" value="F:hydrolase activity"/>
    <property type="evidence" value="ECO:0007669"/>
    <property type="project" value="UniProtKB-KW"/>
</dbReference>
<protein>
    <submittedName>
        <fullName evidence="3">Dienelactone hydrolase family protein</fullName>
    </submittedName>
</protein>
<dbReference type="InterPro" id="IPR050261">
    <property type="entry name" value="FrsA_esterase"/>
</dbReference>
<sequence length="231" mass="23908">MDSRTTETTVPTGGVELTGDLVVPAGARGIVLFAHGSGSSRHSPRNRLVADALNRAGLATLLVDLLTREEEAVDDQTGELRFDIGLLTGRLVGIVDWLGSGAPAGPLPIGLFGASTGAAAALAAAASRPDQVYAVVSRGGRPDLAGPDLPGVRASTLLLVGGRDDEVLRLNDEALAELTGTARLRVVPGATHLFEEPGTLEQVAREAAEWFVAHLPGPPPEVADRPAYHAR</sequence>
<accession>A0ABS0GVJ4</accession>
<evidence type="ECO:0000259" key="2">
    <source>
        <dbReference type="Pfam" id="PF01738"/>
    </source>
</evidence>
<dbReference type="InterPro" id="IPR002925">
    <property type="entry name" value="Dienelactn_hydro"/>
</dbReference>
<reference evidence="3 4" key="1">
    <citation type="submission" date="2020-11" db="EMBL/GenBank/DDBJ databases">
        <title>A novel isolate from a Black sea contaminated sediment with potential to produce alkanes: Plantactinospora alkalitolerans sp. nov.</title>
        <authorList>
            <person name="Carro L."/>
            <person name="Veyisoglu A."/>
            <person name="Guven K."/>
            <person name="Schumann P."/>
            <person name="Klenk H.-P."/>
            <person name="Sahin N."/>
        </authorList>
    </citation>
    <scope>NUCLEOTIDE SEQUENCE [LARGE SCALE GENOMIC DNA]</scope>
    <source>
        <strain evidence="3 4">S1510</strain>
    </source>
</reference>
<dbReference type="Proteomes" id="UP000638560">
    <property type="component" value="Unassembled WGS sequence"/>
</dbReference>
<dbReference type="PANTHER" id="PTHR22946">
    <property type="entry name" value="DIENELACTONE HYDROLASE DOMAIN-CONTAINING PROTEIN-RELATED"/>
    <property type="match status" value="1"/>
</dbReference>
<name>A0ABS0GVJ4_9ACTN</name>